<keyword evidence="2" id="KW-0132">Cell division</keyword>
<evidence type="ECO:0000313" key="9">
    <source>
        <dbReference type="Proteomes" id="UP000278627"/>
    </source>
</evidence>
<dbReference type="Pfam" id="PF24567">
    <property type="entry name" value="ANKLE2_3rd"/>
    <property type="match status" value="1"/>
</dbReference>
<evidence type="ECO:0000313" key="10">
    <source>
        <dbReference type="WBParaSite" id="BPAG_0001343401-mRNA-1"/>
    </source>
</evidence>
<proteinExistence type="inferred from homology"/>
<dbReference type="InterPro" id="IPR056237">
    <property type="entry name" value="ANKLE2_3rd"/>
</dbReference>
<keyword evidence="9" id="KW-1185">Reference proteome</keyword>
<evidence type="ECO:0000256" key="4">
    <source>
        <dbReference type="ARBA" id="ARBA00023306"/>
    </source>
</evidence>
<keyword evidence="6" id="KW-0812">Transmembrane</keyword>
<dbReference type="Proteomes" id="UP000278627">
    <property type="component" value="Unassembled WGS sequence"/>
</dbReference>
<organism evidence="10">
    <name type="scientific">Brugia pahangi</name>
    <name type="common">Filarial nematode worm</name>
    <dbReference type="NCBI Taxonomy" id="6280"/>
    <lineage>
        <taxon>Eukaryota</taxon>
        <taxon>Metazoa</taxon>
        <taxon>Ecdysozoa</taxon>
        <taxon>Nematoda</taxon>
        <taxon>Chromadorea</taxon>
        <taxon>Rhabditida</taxon>
        <taxon>Spirurina</taxon>
        <taxon>Spiruromorpha</taxon>
        <taxon>Filarioidea</taxon>
        <taxon>Onchocercidae</taxon>
        <taxon>Brugia</taxon>
    </lineage>
</organism>
<protein>
    <submittedName>
        <fullName evidence="10">ANK_REP_REGION domain-containing protein</fullName>
    </submittedName>
</protein>
<dbReference type="PANTHER" id="PTHR12349:SF4">
    <property type="entry name" value="ANKYRIN REPEAT AND LEM DOMAIN-CONTAINING PROTEIN 2"/>
    <property type="match status" value="1"/>
</dbReference>
<dbReference type="EMBL" id="UZAD01013383">
    <property type="protein sequence ID" value="VDN94547.1"/>
    <property type="molecule type" value="Genomic_DNA"/>
</dbReference>
<gene>
    <name evidence="8" type="ORF">BPAG_LOCUS13362</name>
</gene>
<dbReference type="InterPro" id="IPR036770">
    <property type="entry name" value="Ankyrin_rpt-contain_sf"/>
</dbReference>
<keyword evidence="4" id="KW-0131">Cell cycle</keyword>
<evidence type="ECO:0000256" key="1">
    <source>
        <dbReference type="ARBA" id="ARBA00007597"/>
    </source>
</evidence>
<dbReference type="Gene3D" id="1.25.40.20">
    <property type="entry name" value="Ankyrin repeat-containing domain"/>
    <property type="match status" value="1"/>
</dbReference>
<evidence type="ECO:0000259" key="7">
    <source>
        <dbReference type="Pfam" id="PF24567"/>
    </source>
</evidence>
<dbReference type="GO" id="GO:0051301">
    <property type="term" value="P:cell division"/>
    <property type="evidence" value="ECO:0007669"/>
    <property type="project" value="UniProtKB-KW"/>
</dbReference>
<dbReference type="GO" id="GO:0005783">
    <property type="term" value="C:endoplasmic reticulum"/>
    <property type="evidence" value="ECO:0007669"/>
    <property type="project" value="TreeGrafter"/>
</dbReference>
<dbReference type="WBParaSite" id="BPAG_0001343401-mRNA-1">
    <property type="protein sequence ID" value="BPAG_0001343401-mRNA-1"/>
    <property type="gene ID" value="BPAG_0001343401"/>
</dbReference>
<dbReference type="Pfam" id="PF00023">
    <property type="entry name" value="Ank"/>
    <property type="match status" value="1"/>
</dbReference>
<keyword evidence="6" id="KW-0472">Membrane</keyword>
<keyword evidence="6" id="KW-1133">Transmembrane helix</keyword>
<feature type="repeat" description="ANK" evidence="5">
    <location>
        <begin position="200"/>
        <end position="222"/>
    </location>
</feature>
<dbReference type="PROSITE" id="PS50088">
    <property type="entry name" value="ANK_REPEAT"/>
    <property type="match status" value="1"/>
</dbReference>
<feature type="transmembrane region" description="Helical" evidence="6">
    <location>
        <begin position="254"/>
        <end position="270"/>
    </location>
</feature>
<dbReference type="AlphaFoldDB" id="A0A0N4TWW0"/>
<dbReference type="PANTHER" id="PTHR12349">
    <property type="entry name" value="ANKYRIN REPEAT AND LEM DOMAIN-CONTAINING PROTEIN 2"/>
    <property type="match status" value="1"/>
</dbReference>
<dbReference type="PROSITE" id="PS50297">
    <property type="entry name" value="ANK_REP_REGION"/>
    <property type="match status" value="1"/>
</dbReference>
<dbReference type="STRING" id="6280.A0A0N4TWW0"/>
<sequence>MKMQQSKQQEGYYAVYVPSPDGLSGEGAVFTTLREASSFANTPESKTKGARFKRFKDQVDAKKYAKNGDMFCKSPEISVKSQSTGEPTSSFPSVSRIMFNRLKKAIESKDDELFLEMALQNPRYLINIGSDTPTIVVEGFRYNAMHLAAKVGNLHVAKYVLHLVCDSQVLLALYGTSEDDVKMRSRLLLDCYLNMPDKGSHDTPLHFASKFGHYNLVELFLSYSICQKNPINKMGFTPAQICCTRYVGCDKKNLCAVMISLFLCFFVALYRPTDNYYSIIIQLLDETPPNTLPDDAPGSFVCMSAFETYELAAYAGPFADKAVAQEFCETWKIEERDCRRLYPRKGAERVGRCLANKYKITWMERWSFCNKLLDFQSYSGLEELNRHLVNIRLHPPACLIRTMNCDCDNDSVVFSGVCDTALNDQRSENDDCKTDDLPNISLVHFSQITEFTELEILSTNRFKKLFLNIFENRFSNLHLDSSSSSETLLNSGDYISKDYVSFAENLMTSESPLTSDLNIVISPAQLEQTNSNNERNDSIDFDYYTPPSSPEPIYIYEGIPSKDDEELVTALSLVDPHLIERFGAVFEYMRHVRNVPEAERSHWPFTDSPRAKRRRMYMMLLQICLTG</sequence>
<keyword evidence="3 5" id="KW-0040">ANK repeat</keyword>
<evidence type="ECO:0000313" key="8">
    <source>
        <dbReference type="EMBL" id="VDN94547.1"/>
    </source>
</evidence>
<name>A0A0N4TWW0_BRUPA</name>
<feature type="domain" description="ANKLE2 third alpha/beta" evidence="7">
    <location>
        <begin position="265"/>
        <end position="364"/>
    </location>
</feature>
<reference evidence="10" key="1">
    <citation type="submission" date="2017-02" db="UniProtKB">
        <authorList>
            <consortium name="WormBaseParasite"/>
        </authorList>
    </citation>
    <scope>IDENTIFICATION</scope>
</reference>
<evidence type="ECO:0000256" key="6">
    <source>
        <dbReference type="SAM" id="Phobius"/>
    </source>
</evidence>
<dbReference type="GO" id="GO:0051721">
    <property type="term" value="F:protein phosphatase 2A binding"/>
    <property type="evidence" value="ECO:0007669"/>
    <property type="project" value="TreeGrafter"/>
</dbReference>
<dbReference type="SMART" id="SM00248">
    <property type="entry name" value="ANK"/>
    <property type="match status" value="2"/>
</dbReference>
<evidence type="ECO:0000256" key="3">
    <source>
        <dbReference type="ARBA" id="ARBA00023043"/>
    </source>
</evidence>
<evidence type="ECO:0000256" key="2">
    <source>
        <dbReference type="ARBA" id="ARBA00022618"/>
    </source>
</evidence>
<evidence type="ECO:0000256" key="5">
    <source>
        <dbReference type="PROSITE-ProRule" id="PRU00023"/>
    </source>
</evidence>
<dbReference type="InterPro" id="IPR002110">
    <property type="entry name" value="Ankyrin_rpt"/>
</dbReference>
<accession>A0A0N4TWW0</accession>
<comment type="similarity">
    <text evidence="1">Belongs to the ANKLE2 family.</text>
</comment>
<dbReference type="SUPFAM" id="SSF48403">
    <property type="entry name" value="Ankyrin repeat"/>
    <property type="match status" value="1"/>
</dbReference>
<reference evidence="8 9" key="2">
    <citation type="submission" date="2018-11" db="EMBL/GenBank/DDBJ databases">
        <authorList>
            <consortium name="Pathogen Informatics"/>
        </authorList>
    </citation>
    <scope>NUCLEOTIDE SEQUENCE [LARGE SCALE GENOMIC DNA]</scope>
</reference>